<dbReference type="GO" id="GO:0006357">
    <property type="term" value="P:regulation of transcription by RNA polymerase II"/>
    <property type="evidence" value="ECO:0007669"/>
    <property type="project" value="TreeGrafter"/>
</dbReference>
<keyword evidence="4" id="KW-0805">Transcription regulation</keyword>
<protein>
    <recommendedName>
        <fullName evidence="3">Mediator of RNA polymerase II transcription subunit 23</fullName>
    </recommendedName>
    <alternativeName>
        <fullName evidence="7">Mediator complex subunit 23</fullName>
    </alternativeName>
</protein>
<dbReference type="InterPro" id="IPR021629">
    <property type="entry name" value="Mediator_Med23"/>
</dbReference>
<feature type="region of interest" description="Disordered" evidence="8">
    <location>
        <begin position="270"/>
        <end position="313"/>
    </location>
</feature>
<dbReference type="GO" id="GO:0010628">
    <property type="term" value="P:positive regulation of gene expression"/>
    <property type="evidence" value="ECO:0007669"/>
    <property type="project" value="TreeGrafter"/>
</dbReference>
<dbReference type="PANTHER" id="PTHR12691:SF10">
    <property type="entry name" value="MEDIATOR OF RNA POLYMERASE II TRANSCRIPTION SUBUNIT 23"/>
    <property type="match status" value="1"/>
</dbReference>
<gene>
    <name evidence="9" type="primary">MED23_1</name>
    <name evidence="9" type="ORF">CRENBAI_016098</name>
</gene>
<evidence type="ECO:0000313" key="9">
    <source>
        <dbReference type="EMBL" id="KAK5606753.1"/>
    </source>
</evidence>
<sequence>MAGKSPGPFPNCDWRFNEFPNPAAHALHVTCVELMALAVPGKDVGNALLNVVLKSQPLVPRENITAWMNAIGLVITALPEPYWIVLHDRIVSVLSSPALTSETEWAGYPFALLDFTACHQSYSEMNCSYVLALTHAVWHHSSIGQLSLIPKFLSETLKPIVQTEFQLLYVYHLVGPFLQRFQQERTRCMLEIGVAFYEMLQAVDQHCQHLSYMDPICDFLYHIKYMYTGDSVKEQVEKIIMTLRPAMKLRLRFITHSSMIETSSSAAAAASTSSASTSSSSSAGTPQLPPSSLSSSNPAASPPSSSQHAHTPI</sequence>
<name>A0AAV9RC70_9TELE</name>
<dbReference type="Pfam" id="PF11573">
    <property type="entry name" value="Med23"/>
    <property type="match status" value="1"/>
</dbReference>
<organism evidence="9 10">
    <name type="scientific">Crenichthys baileyi</name>
    <name type="common">White River springfish</name>
    <dbReference type="NCBI Taxonomy" id="28760"/>
    <lineage>
        <taxon>Eukaryota</taxon>
        <taxon>Metazoa</taxon>
        <taxon>Chordata</taxon>
        <taxon>Craniata</taxon>
        <taxon>Vertebrata</taxon>
        <taxon>Euteleostomi</taxon>
        <taxon>Actinopterygii</taxon>
        <taxon>Neopterygii</taxon>
        <taxon>Teleostei</taxon>
        <taxon>Neoteleostei</taxon>
        <taxon>Acanthomorphata</taxon>
        <taxon>Ovalentaria</taxon>
        <taxon>Atherinomorphae</taxon>
        <taxon>Cyprinodontiformes</taxon>
        <taxon>Goodeidae</taxon>
        <taxon>Crenichthys</taxon>
    </lineage>
</organism>
<evidence type="ECO:0000256" key="2">
    <source>
        <dbReference type="ARBA" id="ARBA00010222"/>
    </source>
</evidence>
<evidence type="ECO:0000256" key="7">
    <source>
        <dbReference type="ARBA" id="ARBA00031961"/>
    </source>
</evidence>
<dbReference type="GO" id="GO:0005667">
    <property type="term" value="C:transcription regulator complex"/>
    <property type="evidence" value="ECO:0007669"/>
    <property type="project" value="TreeGrafter"/>
</dbReference>
<keyword evidence="10" id="KW-1185">Reference proteome</keyword>
<reference evidence="9 10" key="1">
    <citation type="submission" date="2021-06" db="EMBL/GenBank/DDBJ databases">
        <authorList>
            <person name="Palmer J.M."/>
        </authorList>
    </citation>
    <scope>NUCLEOTIDE SEQUENCE [LARGE SCALE GENOMIC DNA]</scope>
    <source>
        <strain evidence="9 10">MEX-2019</strain>
        <tissue evidence="9">Muscle</tissue>
    </source>
</reference>
<evidence type="ECO:0000256" key="3">
    <source>
        <dbReference type="ARBA" id="ARBA00019696"/>
    </source>
</evidence>
<dbReference type="GO" id="GO:0016592">
    <property type="term" value="C:mediator complex"/>
    <property type="evidence" value="ECO:0007669"/>
    <property type="project" value="TreeGrafter"/>
</dbReference>
<evidence type="ECO:0000256" key="1">
    <source>
        <dbReference type="ARBA" id="ARBA00004123"/>
    </source>
</evidence>
<keyword evidence="5" id="KW-0804">Transcription</keyword>
<evidence type="ECO:0000256" key="6">
    <source>
        <dbReference type="ARBA" id="ARBA00023242"/>
    </source>
</evidence>
<evidence type="ECO:0000256" key="5">
    <source>
        <dbReference type="ARBA" id="ARBA00023163"/>
    </source>
</evidence>
<dbReference type="AlphaFoldDB" id="A0AAV9RC70"/>
<evidence type="ECO:0000256" key="8">
    <source>
        <dbReference type="SAM" id="MobiDB-lite"/>
    </source>
</evidence>
<feature type="compositionally biased region" description="Low complexity" evidence="8">
    <location>
        <begin position="270"/>
        <end position="283"/>
    </location>
</feature>
<accession>A0AAV9RC70</accession>
<keyword evidence="6" id="KW-0539">Nucleus</keyword>
<comment type="caution">
    <text evidence="9">The sequence shown here is derived from an EMBL/GenBank/DDBJ whole genome shotgun (WGS) entry which is preliminary data.</text>
</comment>
<feature type="compositionally biased region" description="Low complexity" evidence="8">
    <location>
        <begin position="290"/>
        <end position="307"/>
    </location>
</feature>
<evidence type="ECO:0000256" key="4">
    <source>
        <dbReference type="ARBA" id="ARBA00023015"/>
    </source>
</evidence>
<comment type="similarity">
    <text evidence="2">Belongs to the Mediator complex subunit 23 family.</text>
</comment>
<dbReference type="PANTHER" id="PTHR12691">
    <property type="entry name" value="MEDIATOR OF RNA POLYMERASE II TRANSCRIPTION SUBUNIT 23"/>
    <property type="match status" value="1"/>
</dbReference>
<dbReference type="EMBL" id="JAHHUM010002052">
    <property type="protein sequence ID" value="KAK5606753.1"/>
    <property type="molecule type" value="Genomic_DNA"/>
</dbReference>
<evidence type="ECO:0000313" key="10">
    <source>
        <dbReference type="Proteomes" id="UP001311232"/>
    </source>
</evidence>
<comment type="subcellular location">
    <subcellularLocation>
        <location evidence="1">Nucleus</location>
    </subcellularLocation>
</comment>
<proteinExistence type="inferred from homology"/>
<dbReference type="Proteomes" id="UP001311232">
    <property type="component" value="Unassembled WGS sequence"/>
</dbReference>